<proteinExistence type="predicted"/>
<protein>
    <submittedName>
        <fullName evidence="1">DUF1611 domain-containing protein</fullName>
    </submittedName>
</protein>
<dbReference type="RefSeq" id="WP_113288880.1">
    <property type="nucleotide sequence ID" value="NZ_QNTQ01000006.1"/>
</dbReference>
<dbReference type="Gene3D" id="3.40.50.300">
    <property type="entry name" value="P-loop containing nucleotide triphosphate hydrolases"/>
    <property type="match status" value="1"/>
</dbReference>
<evidence type="ECO:0000313" key="2">
    <source>
        <dbReference type="Proteomes" id="UP000253370"/>
    </source>
</evidence>
<accession>A0A365U9A4</accession>
<gene>
    <name evidence="1" type="ORF">DRV85_07785</name>
</gene>
<comment type="caution">
    <text evidence="1">The sequence shown here is derived from an EMBL/GenBank/DDBJ whole genome shotgun (WGS) entry which is preliminary data.</text>
</comment>
<dbReference type="Proteomes" id="UP000253370">
    <property type="component" value="Unassembled WGS sequence"/>
</dbReference>
<dbReference type="InterPro" id="IPR027417">
    <property type="entry name" value="P-loop_NTPase"/>
</dbReference>
<name>A0A365U9A4_9RHOB</name>
<dbReference type="AlphaFoldDB" id="A0A365U9A4"/>
<dbReference type="OrthoDB" id="145933at2"/>
<keyword evidence="2" id="KW-1185">Reference proteome</keyword>
<sequence length="354" mass="36188">MTTITRPALRPASPAAGAKWSFAARRAAPGDAVQLDTDLGAAGSGDLVLAEVTRVGSHKRLQLADGRYSPLWPGDRIVVACADRYAVDQFHGLARLSEKGADLLAGGGIAGEILSRNDRVSQATRLAVLGRLADGDGTAINVDRYALPPAAPGRPALVIAVLGTGMNAGKTAAAAGLVNGFARLGRRVAAIKATGTGSFGDVAEYEAAGAAQVLDFTDAGMASTYRQPLERVIAAIDRLLAHAADSDVAVVELADGVSQVETAALLSRPEVVARFDGTILAVPEAMAARGGLSWLAERGISPLALTGVITRAPLAAQEVSEATGLPVLCRTSLADPATASALEARFAERDRSAA</sequence>
<evidence type="ECO:0000313" key="1">
    <source>
        <dbReference type="EMBL" id="RBI85623.1"/>
    </source>
</evidence>
<dbReference type="EMBL" id="QNTQ01000006">
    <property type="protein sequence ID" value="RBI85623.1"/>
    <property type="molecule type" value="Genomic_DNA"/>
</dbReference>
<reference evidence="1 2" key="1">
    <citation type="submission" date="2018-07" db="EMBL/GenBank/DDBJ databases">
        <title>Rhodosalinus sp. strain E84T genomic sequence and assembly.</title>
        <authorList>
            <person name="Liu Z.-W."/>
            <person name="Lu D.-C."/>
        </authorList>
    </citation>
    <scope>NUCLEOTIDE SEQUENCE [LARGE SCALE GENOMIC DNA]</scope>
    <source>
        <strain evidence="1 2">E84</strain>
    </source>
</reference>
<organism evidence="1 2">
    <name type="scientific">Rhodosalinus halophilus</name>
    <dbReference type="NCBI Taxonomy" id="2259333"/>
    <lineage>
        <taxon>Bacteria</taxon>
        <taxon>Pseudomonadati</taxon>
        <taxon>Pseudomonadota</taxon>
        <taxon>Alphaproteobacteria</taxon>
        <taxon>Rhodobacterales</taxon>
        <taxon>Paracoccaceae</taxon>
        <taxon>Rhodosalinus</taxon>
    </lineage>
</organism>
<dbReference type="SUPFAM" id="SSF52540">
    <property type="entry name" value="P-loop containing nucleoside triphosphate hydrolases"/>
    <property type="match status" value="1"/>
</dbReference>